<feature type="region of interest" description="Disordered" evidence="1">
    <location>
        <begin position="1"/>
        <end position="57"/>
    </location>
</feature>
<feature type="region of interest" description="Disordered" evidence="1">
    <location>
        <begin position="123"/>
        <end position="193"/>
    </location>
</feature>
<feature type="non-terminal residue" evidence="2">
    <location>
        <position position="1"/>
    </location>
</feature>
<evidence type="ECO:0000256" key="1">
    <source>
        <dbReference type="SAM" id="MobiDB-lite"/>
    </source>
</evidence>
<dbReference type="AlphaFoldDB" id="A0AAN7HA69"/>
<proteinExistence type="predicted"/>
<accession>A0AAN7HA69</accession>
<dbReference type="Proteomes" id="UP001303760">
    <property type="component" value="Unassembled WGS sequence"/>
</dbReference>
<evidence type="ECO:0000313" key="3">
    <source>
        <dbReference type="Proteomes" id="UP001303760"/>
    </source>
</evidence>
<reference evidence="2" key="2">
    <citation type="submission" date="2023-05" db="EMBL/GenBank/DDBJ databases">
        <authorList>
            <consortium name="Lawrence Berkeley National Laboratory"/>
            <person name="Steindorff A."/>
            <person name="Hensen N."/>
            <person name="Bonometti L."/>
            <person name="Westerberg I."/>
            <person name="Brannstrom I.O."/>
            <person name="Guillou S."/>
            <person name="Cros-Aarteil S."/>
            <person name="Calhoun S."/>
            <person name="Haridas S."/>
            <person name="Kuo A."/>
            <person name="Mondo S."/>
            <person name="Pangilinan J."/>
            <person name="Riley R."/>
            <person name="Labutti K."/>
            <person name="Andreopoulos B."/>
            <person name="Lipzen A."/>
            <person name="Chen C."/>
            <person name="Yanf M."/>
            <person name="Daum C."/>
            <person name="Ng V."/>
            <person name="Clum A."/>
            <person name="Ohm R."/>
            <person name="Martin F."/>
            <person name="Silar P."/>
            <person name="Natvig D."/>
            <person name="Lalanne C."/>
            <person name="Gautier V."/>
            <person name="Ament-Velasquez S.L."/>
            <person name="Kruys A."/>
            <person name="Hutchinson M.I."/>
            <person name="Powell A.J."/>
            <person name="Barry K."/>
            <person name="Miller A.N."/>
            <person name="Grigoriev I.V."/>
            <person name="Debuchy R."/>
            <person name="Gladieux P."/>
            <person name="Thoren M.H."/>
            <person name="Johannesson H."/>
        </authorList>
    </citation>
    <scope>NUCLEOTIDE SEQUENCE</scope>
    <source>
        <strain evidence="2">CBS 532.94</strain>
    </source>
</reference>
<feature type="compositionally biased region" description="Acidic residues" evidence="1">
    <location>
        <begin position="131"/>
        <end position="159"/>
    </location>
</feature>
<name>A0AAN7HA69_9PEZI</name>
<feature type="compositionally biased region" description="Basic and acidic residues" evidence="1">
    <location>
        <begin position="9"/>
        <end position="46"/>
    </location>
</feature>
<sequence length="278" mass="30361">GWDQNAVERAARNHAAKEAQADKAKAEAREADRASRHERYLAETKKPKFGPSAASPVGRYTIDSEEIGSNWPDLARDMTLAIRATPTAGIYQADFDFGVIEGIMMLSYDERILDRLVARAARQECDSTSDVSEDDDDDSGIVGDDDDDDDDDSQNESSDENLAAGSKRKATASKGKATSGRYPKKAKVASAGQPEKSFVRLRLRDSGTGQIHYMVEKGTIKFNGPNLGSFTGEVDISGIGKGVIFEGQKISAVPPKTRDSWENYSEAAYDRARVGRWQ</sequence>
<gene>
    <name evidence="2" type="ORF">C8A03DRAFT_17286</name>
</gene>
<protein>
    <submittedName>
        <fullName evidence="2">Uncharacterized protein</fullName>
    </submittedName>
</protein>
<reference evidence="2" key="1">
    <citation type="journal article" date="2023" name="Mol. Phylogenet. Evol.">
        <title>Genome-scale phylogeny and comparative genomics of the fungal order Sordariales.</title>
        <authorList>
            <person name="Hensen N."/>
            <person name="Bonometti L."/>
            <person name="Westerberg I."/>
            <person name="Brannstrom I.O."/>
            <person name="Guillou S."/>
            <person name="Cros-Aarteil S."/>
            <person name="Calhoun S."/>
            <person name="Haridas S."/>
            <person name="Kuo A."/>
            <person name="Mondo S."/>
            <person name="Pangilinan J."/>
            <person name="Riley R."/>
            <person name="LaButti K."/>
            <person name="Andreopoulos B."/>
            <person name="Lipzen A."/>
            <person name="Chen C."/>
            <person name="Yan M."/>
            <person name="Daum C."/>
            <person name="Ng V."/>
            <person name="Clum A."/>
            <person name="Steindorff A."/>
            <person name="Ohm R.A."/>
            <person name="Martin F."/>
            <person name="Silar P."/>
            <person name="Natvig D.O."/>
            <person name="Lalanne C."/>
            <person name="Gautier V."/>
            <person name="Ament-Velasquez S.L."/>
            <person name="Kruys A."/>
            <person name="Hutchinson M.I."/>
            <person name="Powell A.J."/>
            <person name="Barry K."/>
            <person name="Miller A.N."/>
            <person name="Grigoriev I.V."/>
            <person name="Debuchy R."/>
            <person name="Gladieux P."/>
            <person name="Hiltunen Thoren M."/>
            <person name="Johannesson H."/>
        </authorList>
    </citation>
    <scope>NUCLEOTIDE SEQUENCE</scope>
    <source>
        <strain evidence="2">CBS 532.94</strain>
    </source>
</reference>
<organism evidence="2 3">
    <name type="scientific">Achaetomium macrosporum</name>
    <dbReference type="NCBI Taxonomy" id="79813"/>
    <lineage>
        <taxon>Eukaryota</taxon>
        <taxon>Fungi</taxon>
        <taxon>Dikarya</taxon>
        <taxon>Ascomycota</taxon>
        <taxon>Pezizomycotina</taxon>
        <taxon>Sordariomycetes</taxon>
        <taxon>Sordariomycetidae</taxon>
        <taxon>Sordariales</taxon>
        <taxon>Chaetomiaceae</taxon>
        <taxon>Achaetomium</taxon>
    </lineage>
</organism>
<keyword evidence="3" id="KW-1185">Reference proteome</keyword>
<dbReference type="EMBL" id="MU860220">
    <property type="protein sequence ID" value="KAK4236028.1"/>
    <property type="molecule type" value="Genomic_DNA"/>
</dbReference>
<comment type="caution">
    <text evidence="2">The sequence shown here is derived from an EMBL/GenBank/DDBJ whole genome shotgun (WGS) entry which is preliminary data.</text>
</comment>
<evidence type="ECO:0000313" key="2">
    <source>
        <dbReference type="EMBL" id="KAK4236028.1"/>
    </source>
</evidence>